<feature type="domain" description="RNA polymerase sigma-70 region 2" evidence="6">
    <location>
        <begin position="7"/>
        <end position="69"/>
    </location>
</feature>
<dbReference type="SUPFAM" id="SSF54427">
    <property type="entry name" value="NTF2-like"/>
    <property type="match status" value="1"/>
</dbReference>
<evidence type="ECO:0000256" key="1">
    <source>
        <dbReference type="ARBA" id="ARBA00010641"/>
    </source>
</evidence>
<dbReference type="PANTHER" id="PTHR30173">
    <property type="entry name" value="SIGMA 19 FACTOR"/>
    <property type="match status" value="1"/>
</dbReference>
<protein>
    <submittedName>
        <fullName evidence="8">Sigma-70 family RNA polymerase sigma factor</fullName>
    </submittedName>
</protein>
<keyword evidence="4" id="KW-0731">Sigma factor</keyword>
<dbReference type="PANTHER" id="PTHR30173:SF43">
    <property type="entry name" value="ECF RNA POLYMERASE SIGMA FACTOR SIGI-RELATED"/>
    <property type="match status" value="1"/>
</dbReference>
<evidence type="ECO:0000259" key="6">
    <source>
        <dbReference type="Pfam" id="PF04542"/>
    </source>
</evidence>
<evidence type="ECO:0000256" key="4">
    <source>
        <dbReference type="ARBA" id="ARBA00023082"/>
    </source>
</evidence>
<evidence type="ECO:0000256" key="3">
    <source>
        <dbReference type="ARBA" id="ARBA00023015"/>
    </source>
</evidence>
<dbReference type="AlphaFoldDB" id="A0A9D1GVI9"/>
<evidence type="ECO:0000313" key="8">
    <source>
        <dbReference type="EMBL" id="HIT73987.1"/>
    </source>
</evidence>
<dbReference type="Proteomes" id="UP000886842">
    <property type="component" value="Unassembled WGS sequence"/>
</dbReference>
<dbReference type="InterPro" id="IPR032710">
    <property type="entry name" value="NTF2-like_dom_sf"/>
</dbReference>
<sequence length="280" mass="30416">MDSTEAFEAERPRLVALATRVLGDPNEAHDIVQQAWLRLHGTDAAIDNLPGWLTTVTTRLCLDRLRRRTPQPVEEIDQVEPTGSSIDPVEEVALADTVGIALQVVLDRLTPNERVAFVMHDSFGFEFSTIAAALGTTATAARKLASRARAKVGQPRAEDQLADWEVVDAFMAAARQGDFTRLVELLAPQAVVVGDEQAVATGTPERIEGRQDVAAFFNGAASAALPVLVEGRPGSAWFHRGEARVVFDFTVTDGQVERIDFRAAPDLLSQVVRRDGADPR</sequence>
<dbReference type="InterPro" id="IPR013325">
    <property type="entry name" value="RNA_pol_sigma_r2"/>
</dbReference>
<accession>A0A9D1GVI9</accession>
<dbReference type="InterPro" id="IPR007627">
    <property type="entry name" value="RNA_pol_sigma70_r2"/>
</dbReference>
<organism evidence="8 9">
    <name type="scientific">Candidatus Avipropionibacterium avicola</name>
    <dbReference type="NCBI Taxonomy" id="2840701"/>
    <lineage>
        <taxon>Bacteria</taxon>
        <taxon>Bacillati</taxon>
        <taxon>Actinomycetota</taxon>
        <taxon>Actinomycetes</taxon>
        <taxon>Propionibacteriales</taxon>
        <taxon>Propionibacteriaceae</taxon>
        <taxon>Propionibacteriaceae incertae sedis</taxon>
        <taxon>Candidatus Avipropionibacterium</taxon>
    </lineage>
</organism>
<keyword evidence="5" id="KW-0804">Transcription</keyword>
<keyword evidence="3" id="KW-0805">Transcription regulation</keyword>
<dbReference type="NCBIfam" id="TIGR02937">
    <property type="entry name" value="sigma70-ECF"/>
    <property type="match status" value="1"/>
</dbReference>
<feature type="domain" description="RNA polymerase sigma factor 70 region 4 type 2" evidence="7">
    <location>
        <begin position="101"/>
        <end position="151"/>
    </location>
</feature>
<comment type="caution">
    <text evidence="8">The sequence shown here is derived from an EMBL/GenBank/DDBJ whole genome shotgun (WGS) entry which is preliminary data.</text>
</comment>
<dbReference type="Pfam" id="PF04542">
    <property type="entry name" value="Sigma70_r2"/>
    <property type="match status" value="1"/>
</dbReference>
<dbReference type="Pfam" id="PF08281">
    <property type="entry name" value="Sigma70_r4_2"/>
    <property type="match status" value="1"/>
</dbReference>
<proteinExistence type="inferred from homology"/>
<dbReference type="InterPro" id="IPR014284">
    <property type="entry name" value="RNA_pol_sigma-70_dom"/>
</dbReference>
<dbReference type="GO" id="GO:0003677">
    <property type="term" value="F:DNA binding"/>
    <property type="evidence" value="ECO:0007669"/>
    <property type="project" value="InterPro"/>
</dbReference>
<dbReference type="InterPro" id="IPR013249">
    <property type="entry name" value="RNA_pol_sigma70_r4_t2"/>
</dbReference>
<dbReference type="InterPro" id="IPR036388">
    <property type="entry name" value="WH-like_DNA-bd_sf"/>
</dbReference>
<dbReference type="GO" id="GO:0016987">
    <property type="term" value="F:sigma factor activity"/>
    <property type="evidence" value="ECO:0007669"/>
    <property type="project" value="UniProtKB-KW"/>
</dbReference>
<dbReference type="Gene3D" id="1.10.1740.10">
    <property type="match status" value="1"/>
</dbReference>
<reference evidence="8" key="2">
    <citation type="journal article" date="2021" name="PeerJ">
        <title>Extensive microbial diversity within the chicken gut microbiome revealed by metagenomics and culture.</title>
        <authorList>
            <person name="Gilroy R."/>
            <person name="Ravi A."/>
            <person name="Getino M."/>
            <person name="Pursley I."/>
            <person name="Horton D.L."/>
            <person name="Alikhan N.F."/>
            <person name="Baker D."/>
            <person name="Gharbi K."/>
            <person name="Hall N."/>
            <person name="Watson M."/>
            <person name="Adriaenssens E.M."/>
            <person name="Foster-Nyarko E."/>
            <person name="Jarju S."/>
            <person name="Secka A."/>
            <person name="Antonio M."/>
            <person name="Oren A."/>
            <person name="Chaudhuri R.R."/>
            <person name="La Ragione R."/>
            <person name="Hildebrand F."/>
            <person name="Pallen M.J."/>
        </authorList>
    </citation>
    <scope>NUCLEOTIDE SEQUENCE</scope>
    <source>
        <strain evidence="8">ChiGjej1B1-24693</strain>
    </source>
</reference>
<evidence type="ECO:0000256" key="5">
    <source>
        <dbReference type="ARBA" id="ARBA00023163"/>
    </source>
</evidence>
<evidence type="ECO:0000256" key="2">
    <source>
        <dbReference type="ARBA" id="ARBA00011344"/>
    </source>
</evidence>
<dbReference type="Gene3D" id="3.10.450.50">
    <property type="match status" value="1"/>
</dbReference>
<dbReference type="Gene3D" id="1.10.10.10">
    <property type="entry name" value="Winged helix-like DNA-binding domain superfamily/Winged helix DNA-binding domain"/>
    <property type="match status" value="1"/>
</dbReference>
<dbReference type="InterPro" id="IPR013324">
    <property type="entry name" value="RNA_pol_sigma_r3/r4-like"/>
</dbReference>
<name>A0A9D1GVI9_9ACTN</name>
<evidence type="ECO:0000259" key="7">
    <source>
        <dbReference type="Pfam" id="PF08281"/>
    </source>
</evidence>
<dbReference type="GO" id="GO:0006352">
    <property type="term" value="P:DNA-templated transcription initiation"/>
    <property type="evidence" value="ECO:0007669"/>
    <property type="project" value="InterPro"/>
</dbReference>
<dbReference type="SUPFAM" id="SSF88946">
    <property type="entry name" value="Sigma2 domain of RNA polymerase sigma factors"/>
    <property type="match status" value="1"/>
</dbReference>
<comment type="subunit">
    <text evidence="2">Interacts transiently with the RNA polymerase catalytic core formed by RpoA, RpoB, RpoC and RpoZ (2 alpha, 1 beta, 1 beta' and 1 omega subunit) to form the RNA polymerase holoenzyme that can initiate transcription.</text>
</comment>
<dbReference type="EMBL" id="DVLP01000007">
    <property type="protein sequence ID" value="HIT73987.1"/>
    <property type="molecule type" value="Genomic_DNA"/>
</dbReference>
<dbReference type="SUPFAM" id="SSF88659">
    <property type="entry name" value="Sigma3 and sigma4 domains of RNA polymerase sigma factors"/>
    <property type="match status" value="1"/>
</dbReference>
<comment type="similarity">
    <text evidence="1">Belongs to the sigma-70 factor family. ECF subfamily.</text>
</comment>
<dbReference type="InterPro" id="IPR052704">
    <property type="entry name" value="ECF_Sigma-70_Domain"/>
</dbReference>
<evidence type="ECO:0000313" key="9">
    <source>
        <dbReference type="Proteomes" id="UP000886842"/>
    </source>
</evidence>
<gene>
    <name evidence="8" type="ORF">IAA98_00195</name>
</gene>
<reference evidence="8" key="1">
    <citation type="submission" date="2020-10" db="EMBL/GenBank/DDBJ databases">
        <authorList>
            <person name="Gilroy R."/>
        </authorList>
    </citation>
    <scope>NUCLEOTIDE SEQUENCE</scope>
    <source>
        <strain evidence="8">ChiGjej1B1-24693</strain>
    </source>
</reference>